<name>A0A5B0MXT1_PUCGR</name>
<evidence type="ECO:0000313" key="5">
    <source>
        <dbReference type="Proteomes" id="UP000325313"/>
    </source>
</evidence>
<evidence type="ECO:0000313" key="3">
    <source>
        <dbReference type="EMBL" id="KAA1131102.1"/>
    </source>
</evidence>
<dbReference type="Proteomes" id="UP000324748">
    <property type="component" value="Unassembled WGS sequence"/>
</dbReference>
<feature type="signal peptide" evidence="1">
    <location>
        <begin position="1"/>
        <end position="26"/>
    </location>
</feature>
<dbReference type="EMBL" id="VSWC01000131">
    <property type="protein sequence ID" value="KAA1080944.1"/>
    <property type="molecule type" value="Genomic_DNA"/>
</dbReference>
<dbReference type="AlphaFoldDB" id="A0A5B0MXT1"/>
<feature type="chain" id="PRO_5036366196" description="Secreted protein" evidence="1">
    <location>
        <begin position="27"/>
        <end position="144"/>
    </location>
</feature>
<comment type="caution">
    <text evidence="2">The sequence shown here is derived from an EMBL/GenBank/DDBJ whole genome shotgun (WGS) entry which is preliminary data.</text>
</comment>
<evidence type="ECO:0000313" key="2">
    <source>
        <dbReference type="EMBL" id="KAA1080944.1"/>
    </source>
</evidence>
<proteinExistence type="predicted"/>
<sequence>MTPSTILIGVFIAFLPLAATTGVACAKEDCNFKYNAKPMYDDHPWLKFTKCGEDLGNEFCKNDRLKSYYKCEGCGCITIKNKPNMPGTSALCSHIAKRLFAIPKAPRIEENRSSPGSVAQASSSAGGTPFEFVGDGTVKMYKFL</sequence>
<protein>
    <recommendedName>
        <fullName evidence="6">Secreted protein</fullName>
    </recommendedName>
</protein>
<evidence type="ECO:0008006" key="6">
    <source>
        <dbReference type="Google" id="ProtNLM"/>
    </source>
</evidence>
<reference evidence="4 5" key="1">
    <citation type="submission" date="2019-05" db="EMBL/GenBank/DDBJ databases">
        <title>Emergence of the Ug99 lineage of the wheat stem rust pathogen through somatic hybridization.</title>
        <authorList>
            <person name="Li F."/>
            <person name="Upadhyaya N.M."/>
            <person name="Sperschneider J."/>
            <person name="Matny O."/>
            <person name="Nguyen-Phuc H."/>
            <person name="Mago R."/>
            <person name="Raley C."/>
            <person name="Miller M.E."/>
            <person name="Silverstein K.A.T."/>
            <person name="Henningsen E."/>
            <person name="Hirsch C.D."/>
            <person name="Visser B."/>
            <person name="Pretorius Z.A."/>
            <person name="Steffenson B.J."/>
            <person name="Schwessinger B."/>
            <person name="Dodds P.N."/>
            <person name="Figueroa M."/>
        </authorList>
    </citation>
    <scope>NUCLEOTIDE SEQUENCE [LARGE SCALE GENOMIC DNA]</scope>
    <source>
        <strain evidence="2">21-0</strain>
        <strain evidence="3 5">Ug99</strain>
    </source>
</reference>
<evidence type="ECO:0000256" key="1">
    <source>
        <dbReference type="SAM" id="SignalP"/>
    </source>
</evidence>
<organism evidence="2 4">
    <name type="scientific">Puccinia graminis f. sp. tritici</name>
    <dbReference type="NCBI Taxonomy" id="56615"/>
    <lineage>
        <taxon>Eukaryota</taxon>
        <taxon>Fungi</taxon>
        <taxon>Dikarya</taxon>
        <taxon>Basidiomycota</taxon>
        <taxon>Pucciniomycotina</taxon>
        <taxon>Pucciniomycetes</taxon>
        <taxon>Pucciniales</taxon>
        <taxon>Pucciniaceae</taxon>
        <taxon>Puccinia</taxon>
    </lineage>
</organism>
<dbReference type="EMBL" id="VDEP01000104">
    <property type="protein sequence ID" value="KAA1131102.1"/>
    <property type="molecule type" value="Genomic_DNA"/>
</dbReference>
<keyword evidence="1" id="KW-0732">Signal</keyword>
<keyword evidence="4" id="KW-1185">Reference proteome</keyword>
<accession>A0A5B0MXT1</accession>
<evidence type="ECO:0000313" key="4">
    <source>
        <dbReference type="Proteomes" id="UP000324748"/>
    </source>
</evidence>
<dbReference type="Proteomes" id="UP000325313">
    <property type="component" value="Unassembled WGS sequence"/>
</dbReference>
<gene>
    <name evidence="2" type="ORF">PGT21_026016</name>
    <name evidence="3" type="ORF">PGTUg99_007540</name>
</gene>